<feature type="non-terminal residue" evidence="1">
    <location>
        <position position="1"/>
    </location>
</feature>
<accession>A0A195BXZ6</accession>
<proteinExistence type="predicted"/>
<gene>
    <name evidence="1" type="ORF">ALC62_15825</name>
</gene>
<organism evidence="1 2">
    <name type="scientific">Cyphomyrmex costatus</name>
    <dbReference type="NCBI Taxonomy" id="456900"/>
    <lineage>
        <taxon>Eukaryota</taxon>
        <taxon>Metazoa</taxon>
        <taxon>Ecdysozoa</taxon>
        <taxon>Arthropoda</taxon>
        <taxon>Hexapoda</taxon>
        <taxon>Insecta</taxon>
        <taxon>Pterygota</taxon>
        <taxon>Neoptera</taxon>
        <taxon>Endopterygota</taxon>
        <taxon>Hymenoptera</taxon>
        <taxon>Apocrita</taxon>
        <taxon>Aculeata</taxon>
        <taxon>Formicoidea</taxon>
        <taxon>Formicidae</taxon>
        <taxon>Myrmicinae</taxon>
        <taxon>Cyphomyrmex</taxon>
    </lineage>
</organism>
<protein>
    <submittedName>
        <fullName evidence="1">Uncharacterized protein</fullName>
    </submittedName>
</protein>
<evidence type="ECO:0000313" key="1">
    <source>
        <dbReference type="EMBL" id="KYM93467.1"/>
    </source>
</evidence>
<dbReference type="Proteomes" id="UP000078542">
    <property type="component" value="Unassembled WGS sequence"/>
</dbReference>
<sequence length="122" mass="13247">KTFALTLPLLSTTLTSMPFRPTFRACATISLRPVSSASLAALRRAVGPPEGISHEGGTFDLIVSLPNVMRHAELTLKHAFAIDFGFVNGRLPVRHALFLEAGIGAEGDRFLYSDTLLLQARR</sequence>
<dbReference type="EMBL" id="KQ978501">
    <property type="protein sequence ID" value="KYM93467.1"/>
    <property type="molecule type" value="Genomic_DNA"/>
</dbReference>
<reference evidence="1 2" key="1">
    <citation type="submission" date="2016-03" db="EMBL/GenBank/DDBJ databases">
        <title>Cyphomyrmex costatus WGS genome.</title>
        <authorList>
            <person name="Nygaard S."/>
            <person name="Hu H."/>
            <person name="Boomsma J."/>
            <person name="Zhang G."/>
        </authorList>
    </citation>
    <scope>NUCLEOTIDE SEQUENCE [LARGE SCALE GENOMIC DNA]</scope>
    <source>
        <strain evidence="1">MS0001</strain>
        <tissue evidence="1">Whole body</tissue>
    </source>
</reference>
<name>A0A195BXZ6_9HYME</name>
<evidence type="ECO:0000313" key="2">
    <source>
        <dbReference type="Proteomes" id="UP000078542"/>
    </source>
</evidence>
<keyword evidence="2" id="KW-1185">Reference proteome</keyword>
<dbReference type="AlphaFoldDB" id="A0A195BXZ6"/>